<dbReference type="EMBL" id="CP011770">
    <property type="protein sequence ID" value="AKM08784.1"/>
    <property type="molecule type" value="Genomic_DNA"/>
</dbReference>
<name>A0A0G3XDV2_9SPHN</name>
<evidence type="ECO:0000313" key="1">
    <source>
        <dbReference type="EMBL" id="AKM08784.1"/>
    </source>
</evidence>
<dbReference type="SUPFAM" id="SSF53335">
    <property type="entry name" value="S-adenosyl-L-methionine-dependent methyltransferases"/>
    <property type="match status" value="1"/>
</dbReference>
<proteinExistence type="predicted"/>
<gene>
    <name evidence="1" type="ORF">AB433_00295</name>
</gene>
<dbReference type="InterPro" id="IPR029063">
    <property type="entry name" value="SAM-dependent_MTases_sf"/>
</dbReference>
<sequence length="227" mass="25060">MFRKNSHELTSQIQRHEVEYGKTTYRLTSYGEMSRRQYKEAREEALVEALAELDWQALAYIGASYGFQPMCLAEDRTVLALEPIACIFDALRKNILENSAFNVIAIPVGVAPKAGTVEIVHGGHTGATPSFDGAGGSIAETIACIDFANPLFLAVDAAMMDIEGLECEVINQGPPVPENIRYLVIEVHRSFRSEAAIDEMFAKLKAQGFSERALGDRSGQSHFLFER</sequence>
<dbReference type="Gene3D" id="3.40.50.150">
    <property type="entry name" value="Vaccinia Virus protein VP39"/>
    <property type="match status" value="1"/>
</dbReference>
<dbReference type="Proteomes" id="UP000035287">
    <property type="component" value="Chromosome"/>
</dbReference>
<dbReference type="AlphaFoldDB" id="A0A0G3XDV2"/>
<dbReference type="PATRIC" id="fig|1348774.3.peg.67"/>
<dbReference type="STRING" id="1348774.AB433_00295"/>
<reference evidence="1 2" key="1">
    <citation type="submission" date="2015-06" db="EMBL/GenBank/DDBJ databases">
        <authorList>
            <person name="Zeng Y."/>
            <person name="Huang Y."/>
        </authorList>
    </citation>
    <scope>NUCLEOTIDE SEQUENCE [LARGE SCALE GENOMIC DNA]</scope>
    <source>
        <strain evidence="1 2">PQ-2</strain>
    </source>
</reference>
<accession>A0A0G3XDV2</accession>
<evidence type="ECO:0008006" key="3">
    <source>
        <dbReference type="Google" id="ProtNLM"/>
    </source>
</evidence>
<keyword evidence="2" id="KW-1185">Reference proteome</keyword>
<protein>
    <recommendedName>
        <fullName evidence="3">Methyltransferase FkbM domain-containing protein</fullName>
    </recommendedName>
</protein>
<dbReference type="KEGG" id="cna:AB433_00295"/>
<evidence type="ECO:0000313" key="2">
    <source>
        <dbReference type="Proteomes" id="UP000035287"/>
    </source>
</evidence>
<organism evidence="1 2">
    <name type="scientific">Croceicoccus naphthovorans</name>
    <dbReference type="NCBI Taxonomy" id="1348774"/>
    <lineage>
        <taxon>Bacteria</taxon>
        <taxon>Pseudomonadati</taxon>
        <taxon>Pseudomonadota</taxon>
        <taxon>Alphaproteobacteria</taxon>
        <taxon>Sphingomonadales</taxon>
        <taxon>Erythrobacteraceae</taxon>
        <taxon>Croceicoccus</taxon>
    </lineage>
</organism>